<accession>A0ABM7RDE6</accession>
<feature type="compositionally biased region" description="Polar residues" evidence="1">
    <location>
        <begin position="831"/>
        <end position="851"/>
    </location>
</feature>
<feature type="region of interest" description="Disordered" evidence="1">
    <location>
        <begin position="831"/>
        <end position="852"/>
    </location>
</feature>
<dbReference type="InterPro" id="IPR051200">
    <property type="entry name" value="Host-pathogen_enzymatic-act"/>
</dbReference>
<dbReference type="PANTHER" id="PTHR47197">
    <property type="entry name" value="PROTEIN NIRF"/>
    <property type="match status" value="1"/>
</dbReference>
<protein>
    <submittedName>
        <fullName evidence="3">40-residue YVTN family beta-propeller repeat-containing protein</fullName>
    </submittedName>
</protein>
<gene>
    <name evidence="3" type="ORF">HAHE_06990</name>
</gene>
<dbReference type="PANTHER" id="PTHR47197:SF3">
    <property type="entry name" value="DIHYDRO-HEME D1 DEHYDROGENASE"/>
    <property type="match status" value="1"/>
</dbReference>
<sequence length="872" mass="93615">MALMALLCLGFAARLNAQTYRNFESRQSRPVCLSPDGSLLFAVNAPDGRLSVFDISNAANPAPVLIHEIPVGVEPVSVNVVSNDEAWVANQVSDSVSIVSLSERRVVATLHCKDEPNDLVFAGGKAFVCCAGTNELRVFDVATRSEEAVIPLQGVSPRSLEVSNDGSKIFAAFALSGNRTTLLPAGLAPPQPAPTNPALPPPPDAGLIVTADDPRLFPKPLMPDHDVAEISVPGLSVTRYFSGVGTVNFIVKPRPGSNELWVSNTDARNLVRFEPNQRGHSVDNRLTRITTGAAPTVAPFDLNPGIDYATLPNPAAKATAIAQPMDLAFEPDGLHLWVAGFGTDRIARVRASDGVVVDRVSVHPVDDGTPQTRTKRGPRGLALQASTGRLYVMNRISNTVSVMDTGTSSLLFESPVGSHDPTPVTIREGRGFLYDALLSGNGTQSCASCHIDADRDELAWDLGNPDGDLDIVTQFNPIVGTDVTFELHPMKGPMTTQTLKGIESHDPLHWRGDRPGFNAFNAAFDGLLGGSQLAPADMDAFREFIHTIVFEPNPNQNLNGTLPASFPSGDPNAGDPLAGLDIFVNDFYVPGLTCNTCHALPTGSNNLIIPGNIMGSPQDVKVPHLRNVYQKRFFTGSDIDPSLSGFGLTHDGLDPDLFTFLSRPVFGLFANDATVKRNISAFLHCLDTGTAPTVGFSKPVDQTTLAPGDSEWNILQNQAAGGNIDLVIHGEIEGEARSFVYRPGTDDYLSDSDSFGPLTRAELELLISTGDAVVTLMGVPDGSGERLGRDRDLDGIPNRDEPLPRLEIAIEGGLPKLRWPFDEPFMVLESSDTPGGSSPWQTVTEPRSTSAPWIEVQESGLESRRFFRLRRP</sequence>
<evidence type="ECO:0000313" key="4">
    <source>
        <dbReference type="Proteomes" id="UP001374893"/>
    </source>
</evidence>
<organism evidence="3 4">
    <name type="scientific">Haloferula helveola</name>
    <dbReference type="NCBI Taxonomy" id="490095"/>
    <lineage>
        <taxon>Bacteria</taxon>
        <taxon>Pseudomonadati</taxon>
        <taxon>Verrucomicrobiota</taxon>
        <taxon>Verrucomicrobiia</taxon>
        <taxon>Verrucomicrobiales</taxon>
        <taxon>Verrucomicrobiaceae</taxon>
        <taxon>Haloferula</taxon>
    </lineage>
</organism>
<dbReference type="Gene3D" id="2.130.10.10">
    <property type="entry name" value="YVTN repeat-like/Quinoprotein amine dehydrogenase"/>
    <property type="match status" value="2"/>
</dbReference>
<dbReference type="InterPro" id="IPR036909">
    <property type="entry name" value="Cyt_c-like_dom_sf"/>
</dbReference>
<keyword evidence="4" id="KW-1185">Reference proteome</keyword>
<feature type="signal peptide" evidence="2">
    <location>
        <begin position="1"/>
        <end position="17"/>
    </location>
</feature>
<dbReference type="Proteomes" id="UP001374893">
    <property type="component" value="Chromosome"/>
</dbReference>
<dbReference type="EMBL" id="AP024702">
    <property type="protein sequence ID" value="BCX46791.1"/>
    <property type="molecule type" value="Genomic_DNA"/>
</dbReference>
<dbReference type="SUPFAM" id="SSF46626">
    <property type="entry name" value="Cytochrome c"/>
    <property type="match status" value="1"/>
</dbReference>
<dbReference type="InterPro" id="IPR011044">
    <property type="entry name" value="Quino_amine_DH_bsu"/>
</dbReference>
<dbReference type="Gene3D" id="1.10.760.10">
    <property type="entry name" value="Cytochrome c-like domain"/>
    <property type="match status" value="1"/>
</dbReference>
<dbReference type="SUPFAM" id="SSF50969">
    <property type="entry name" value="YVTN repeat-like/Quinoprotein amine dehydrogenase"/>
    <property type="match status" value="1"/>
</dbReference>
<keyword evidence="2" id="KW-0732">Signal</keyword>
<evidence type="ECO:0000256" key="2">
    <source>
        <dbReference type="SAM" id="SignalP"/>
    </source>
</evidence>
<dbReference type="InterPro" id="IPR015943">
    <property type="entry name" value="WD40/YVTN_repeat-like_dom_sf"/>
</dbReference>
<evidence type="ECO:0000313" key="3">
    <source>
        <dbReference type="EMBL" id="BCX46791.1"/>
    </source>
</evidence>
<name>A0ABM7RDE6_9BACT</name>
<feature type="chain" id="PRO_5046889063" evidence="2">
    <location>
        <begin position="18"/>
        <end position="872"/>
    </location>
</feature>
<evidence type="ECO:0000256" key="1">
    <source>
        <dbReference type="SAM" id="MobiDB-lite"/>
    </source>
</evidence>
<reference evidence="3 4" key="1">
    <citation type="submission" date="2021-06" db="EMBL/GenBank/DDBJ databases">
        <title>Complete genome of Haloferula helveola possessing various polysaccharide degrading enzymes.</title>
        <authorList>
            <person name="Takami H."/>
            <person name="Huang C."/>
            <person name="Hamasaki K."/>
        </authorList>
    </citation>
    <scope>NUCLEOTIDE SEQUENCE [LARGE SCALE GENOMIC DNA]</scope>
    <source>
        <strain evidence="3 4">CN-1</strain>
    </source>
</reference>
<proteinExistence type="predicted"/>